<reference evidence="1" key="1">
    <citation type="journal article" date="2013" name="Genome Biol.">
        <title>Reference genomes and transcriptomes of Nicotiana sylvestris and Nicotiana tomentosiformis.</title>
        <authorList>
            <person name="Sierro N."/>
            <person name="Battey J.N."/>
            <person name="Ouadi S."/>
            <person name="Bovet L."/>
            <person name="Goepfert S."/>
            <person name="Bakaher N."/>
            <person name="Peitsch M.C."/>
            <person name="Ivanov N.V."/>
        </authorList>
    </citation>
    <scope>NUCLEOTIDE SEQUENCE [LARGE SCALE GENOMIC DNA]</scope>
</reference>
<dbReference type="RefSeq" id="XP_009770103.1">
    <property type="nucleotide sequence ID" value="XM_009771801.1"/>
</dbReference>
<sequence length="281" mass="32220">YKFVFDEVCPEKPGDDATDDKHKAYQKWIKADEMARCYILASMSNVLQHQHQSMESAYDILENLKEMFGDQNRYPKGTKGGLFYCPKEKKVIVSTNAKFLEEDYLMNHVPRSKLVLQELSEGMETQSSENQNDHIQTPEVDFDIPLHFNSGRNVNRLNVRQQQVPAVILPQSSGSHVEQTIQQEEVVDIPVDSMETHVSDDVVVQPQNQSDVVATDVVHSRSGREIRQPVRYTLLGESYDQIPEEPTSEHVNYDQAQHDKDADKWVAAMKSEMESMYSNQV</sequence>
<reference evidence="2" key="2">
    <citation type="submission" date="2025-08" db="UniProtKB">
        <authorList>
            <consortium name="RefSeq"/>
        </authorList>
    </citation>
    <scope>IDENTIFICATION</scope>
    <source>
        <tissue evidence="2">Leaf</tissue>
    </source>
</reference>
<protein>
    <submittedName>
        <fullName evidence="2">Uncharacterized protein LOC104220840</fullName>
    </submittedName>
</protein>
<name>A0A1U7VUR4_NICSY</name>
<feature type="non-terminal residue" evidence="2">
    <location>
        <position position="1"/>
    </location>
</feature>
<evidence type="ECO:0000313" key="2">
    <source>
        <dbReference type="RefSeq" id="XP_009770103.1"/>
    </source>
</evidence>
<gene>
    <name evidence="2" type="primary">LOC104220840</name>
</gene>
<dbReference type="Proteomes" id="UP000189701">
    <property type="component" value="Unplaced"/>
</dbReference>
<organism evidence="1 2">
    <name type="scientific">Nicotiana sylvestris</name>
    <name type="common">Wood tobacco</name>
    <name type="synonym">South American tobacco</name>
    <dbReference type="NCBI Taxonomy" id="4096"/>
    <lineage>
        <taxon>Eukaryota</taxon>
        <taxon>Viridiplantae</taxon>
        <taxon>Streptophyta</taxon>
        <taxon>Embryophyta</taxon>
        <taxon>Tracheophyta</taxon>
        <taxon>Spermatophyta</taxon>
        <taxon>Magnoliopsida</taxon>
        <taxon>eudicotyledons</taxon>
        <taxon>Gunneridae</taxon>
        <taxon>Pentapetalae</taxon>
        <taxon>asterids</taxon>
        <taxon>lamiids</taxon>
        <taxon>Solanales</taxon>
        <taxon>Solanaceae</taxon>
        <taxon>Nicotianoideae</taxon>
        <taxon>Nicotianeae</taxon>
        <taxon>Nicotiana</taxon>
    </lineage>
</organism>
<dbReference type="AlphaFoldDB" id="A0A1U7VUR4"/>
<evidence type="ECO:0000313" key="1">
    <source>
        <dbReference type="Proteomes" id="UP000189701"/>
    </source>
</evidence>
<keyword evidence="1" id="KW-1185">Reference proteome</keyword>
<proteinExistence type="predicted"/>
<accession>A0A1U7VUR4</accession>